<feature type="transmembrane region" description="Helical" evidence="1">
    <location>
        <begin position="135"/>
        <end position="154"/>
    </location>
</feature>
<keyword evidence="1" id="KW-0812">Transmembrane</keyword>
<evidence type="ECO:0008006" key="4">
    <source>
        <dbReference type="Google" id="ProtNLM"/>
    </source>
</evidence>
<keyword evidence="1" id="KW-0472">Membrane</keyword>
<feature type="transmembrane region" description="Helical" evidence="1">
    <location>
        <begin position="50"/>
        <end position="73"/>
    </location>
</feature>
<feature type="transmembrane region" description="Helical" evidence="1">
    <location>
        <begin position="230"/>
        <end position="251"/>
    </location>
</feature>
<organism evidence="2 3">
    <name type="scientific">Streptococcus moroccensis</name>
    <dbReference type="NCBI Taxonomy" id="1451356"/>
    <lineage>
        <taxon>Bacteria</taxon>
        <taxon>Bacillati</taxon>
        <taxon>Bacillota</taxon>
        <taxon>Bacilli</taxon>
        <taxon>Lactobacillales</taxon>
        <taxon>Streptococcaceae</taxon>
        <taxon>Streptococcus</taxon>
    </lineage>
</organism>
<sequence length="252" mass="28504">MPLVTEILQHPVFVALLSCHFLSDYHLQNQSMADQKERDKKVLAKHLAHVFWPLLVVGIVVPSLYRQLLLVFISHALIDFLKPSVKKMLKLSDSLTFTLDQLLHIAIIVSVTWHVLTDGIALTNPILPWADGLRLVLFFLMITKPANVVFRVYFSKYQPSKVVWKNGQIDQKKDEHVTMQGAGATIGNLERIVMGICIYFGQFASIGLVFTAKSIARYNKISEDPAFAEYYLIGSLFSILSVLIASWLCFII</sequence>
<evidence type="ECO:0000313" key="3">
    <source>
        <dbReference type="Proteomes" id="UP001223079"/>
    </source>
</evidence>
<dbReference type="RefSeq" id="WP_307121025.1">
    <property type="nucleotide sequence ID" value="NZ_JAUSTM010000002.1"/>
</dbReference>
<dbReference type="EMBL" id="JAUSTM010000002">
    <property type="protein sequence ID" value="MDQ0221800.1"/>
    <property type="molecule type" value="Genomic_DNA"/>
</dbReference>
<evidence type="ECO:0000313" key="2">
    <source>
        <dbReference type="EMBL" id="MDQ0221800.1"/>
    </source>
</evidence>
<comment type="caution">
    <text evidence="2">The sequence shown here is derived from an EMBL/GenBank/DDBJ whole genome shotgun (WGS) entry which is preliminary data.</text>
</comment>
<dbReference type="InterPro" id="IPR021737">
    <property type="entry name" value="Phage_phiKZ_Orf197"/>
</dbReference>
<gene>
    <name evidence="2" type="ORF">J2S23_000332</name>
</gene>
<name>A0ABT9YP83_9STRE</name>
<dbReference type="Pfam" id="PF11750">
    <property type="entry name" value="DUF3307"/>
    <property type="match status" value="1"/>
</dbReference>
<proteinExistence type="predicted"/>
<reference evidence="2 3" key="1">
    <citation type="submission" date="2023-07" db="EMBL/GenBank/DDBJ databases">
        <title>Genomic Encyclopedia of Type Strains, Phase IV (KMG-IV): sequencing the most valuable type-strain genomes for metagenomic binning, comparative biology and taxonomic classification.</title>
        <authorList>
            <person name="Goeker M."/>
        </authorList>
    </citation>
    <scope>NUCLEOTIDE SEQUENCE [LARGE SCALE GENOMIC DNA]</scope>
    <source>
        <strain evidence="2 3">DSM 105143</strain>
    </source>
</reference>
<feature type="transmembrane region" description="Helical" evidence="1">
    <location>
        <begin position="192"/>
        <end position="210"/>
    </location>
</feature>
<keyword evidence="1" id="KW-1133">Transmembrane helix</keyword>
<feature type="transmembrane region" description="Helical" evidence="1">
    <location>
        <begin position="94"/>
        <end position="115"/>
    </location>
</feature>
<evidence type="ECO:0000256" key="1">
    <source>
        <dbReference type="SAM" id="Phobius"/>
    </source>
</evidence>
<protein>
    <recommendedName>
        <fullName evidence="4">DUF3307 domain-containing protein</fullName>
    </recommendedName>
</protein>
<dbReference type="Proteomes" id="UP001223079">
    <property type="component" value="Unassembled WGS sequence"/>
</dbReference>
<accession>A0ABT9YP83</accession>
<keyword evidence="3" id="KW-1185">Reference proteome</keyword>